<feature type="repeat" description="Lumazine-binding" evidence="10">
    <location>
        <begin position="1"/>
        <end position="97"/>
    </location>
</feature>
<dbReference type="GO" id="GO:0009231">
    <property type="term" value="P:riboflavin biosynthetic process"/>
    <property type="evidence" value="ECO:0007669"/>
    <property type="project" value="UniProtKB-KW"/>
</dbReference>
<name>A0A953L665_9BACT</name>
<evidence type="ECO:0000259" key="11">
    <source>
        <dbReference type="PROSITE" id="PS51177"/>
    </source>
</evidence>
<comment type="catalytic activity">
    <reaction evidence="1">
        <text>2 6,7-dimethyl-8-(1-D-ribityl)lumazine + H(+) = 5-amino-6-(D-ribitylamino)uracil + riboflavin</text>
        <dbReference type="Rhea" id="RHEA:20772"/>
        <dbReference type="ChEBI" id="CHEBI:15378"/>
        <dbReference type="ChEBI" id="CHEBI:15934"/>
        <dbReference type="ChEBI" id="CHEBI:57986"/>
        <dbReference type="ChEBI" id="CHEBI:58201"/>
        <dbReference type="EC" id="2.5.1.9"/>
    </reaction>
</comment>
<evidence type="ECO:0000256" key="9">
    <source>
        <dbReference type="NCBIfam" id="TIGR00187"/>
    </source>
</evidence>
<dbReference type="PROSITE" id="PS51177">
    <property type="entry name" value="LUMAZINE_BIND"/>
    <property type="match status" value="2"/>
</dbReference>
<dbReference type="InterPro" id="IPR017938">
    <property type="entry name" value="Riboflavin_synthase-like_b-brl"/>
</dbReference>
<dbReference type="CDD" id="cd00402">
    <property type="entry name" value="Riboflavin_synthase_like"/>
    <property type="match status" value="1"/>
</dbReference>
<keyword evidence="8" id="KW-0677">Repeat</keyword>
<dbReference type="Gene3D" id="2.40.30.20">
    <property type="match status" value="2"/>
</dbReference>
<evidence type="ECO:0000256" key="10">
    <source>
        <dbReference type="PROSITE-ProRule" id="PRU00524"/>
    </source>
</evidence>
<dbReference type="SUPFAM" id="SSF63380">
    <property type="entry name" value="Riboflavin synthase domain-like"/>
    <property type="match status" value="2"/>
</dbReference>
<dbReference type="PANTHER" id="PTHR21098">
    <property type="entry name" value="RIBOFLAVIN SYNTHASE ALPHA CHAIN"/>
    <property type="match status" value="1"/>
</dbReference>
<dbReference type="InterPro" id="IPR026017">
    <property type="entry name" value="Lumazine-bd_dom"/>
</dbReference>
<dbReference type="Proteomes" id="UP000753961">
    <property type="component" value="Unassembled WGS sequence"/>
</dbReference>
<feature type="repeat" description="Lumazine-binding" evidence="10">
    <location>
        <begin position="98"/>
        <end position="194"/>
    </location>
</feature>
<feature type="domain" description="Lumazine-binding" evidence="11">
    <location>
        <begin position="1"/>
        <end position="97"/>
    </location>
</feature>
<comment type="caution">
    <text evidence="12">The sequence shown here is derived from an EMBL/GenBank/DDBJ whole genome shotgun (WGS) entry which is preliminary data.</text>
</comment>
<dbReference type="GO" id="GO:0004746">
    <property type="term" value="F:riboflavin synthase activity"/>
    <property type="evidence" value="ECO:0007669"/>
    <property type="project" value="UniProtKB-UniRule"/>
</dbReference>
<dbReference type="NCBIfam" id="TIGR00187">
    <property type="entry name" value="ribE"/>
    <property type="match status" value="1"/>
</dbReference>
<evidence type="ECO:0000256" key="5">
    <source>
        <dbReference type="ARBA" id="ARBA00013950"/>
    </source>
</evidence>
<evidence type="ECO:0000313" key="12">
    <source>
        <dbReference type="EMBL" id="MBY5957327.1"/>
    </source>
</evidence>
<keyword evidence="6" id="KW-0686">Riboflavin biosynthesis</keyword>
<evidence type="ECO:0000256" key="7">
    <source>
        <dbReference type="ARBA" id="ARBA00022679"/>
    </source>
</evidence>
<evidence type="ECO:0000256" key="8">
    <source>
        <dbReference type="ARBA" id="ARBA00022737"/>
    </source>
</evidence>
<gene>
    <name evidence="12" type="ORF">KUV50_04205</name>
</gene>
<comment type="pathway">
    <text evidence="3">Cofactor biosynthesis; riboflavin biosynthesis; riboflavin from 2-hydroxy-3-oxobutyl phosphate and 5-amino-6-(D-ribitylamino)uracil: step 2/2.</text>
</comment>
<evidence type="ECO:0000256" key="4">
    <source>
        <dbReference type="ARBA" id="ARBA00012827"/>
    </source>
</evidence>
<evidence type="ECO:0000256" key="2">
    <source>
        <dbReference type="ARBA" id="ARBA00002803"/>
    </source>
</evidence>
<dbReference type="NCBIfam" id="NF006767">
    <property type="entry name" value="PRK09289.1"/>
    <property type="match status" value="1"/>
</dbReference>
<evidence type="ECO:0000256" key="3">
    <source>
        <dbReference type="ARBA" id="ARBA00004887"/>
    </source>
</evidence>
<organism evidence="12 13">
    <name type="scientific">Membranihabitans marinus</name>
    <dbReference type="NCBI Taxonomy" id="1227546"/>
    <lineage>
        <taxon>Bacteria</taxon>
        <taxon>Pseudomonadati</taxon>
        <taxon>Bacteroidota</taxon>
        <taxon>Saprospiria</taxon>
        <taxon>Saprospirales</taxon>
        <taxon>Saprospiraceae</taxon>
        <taxon>Membranihabitans</taxon>
    </lineage>
</organism>
<comment type="function">
    <text evidence="2">Catalyzes the dismutation of two molecules of 6,7-dimethyl-8-ribityllumazine, resulting in the formation of riboflavin and 5-amino-6-(D-ribitylamino)uracil.</text>
</comment>
<reference evidence="12" key="1">
    <citation type="submission" date="2021-06" db="EMBL/GenBank/DDBJ databases">
        <title>44 bacteria genomes isolated from Dapeng, Shenzhen.</title>
        <authorList>
            <person name="Zheng W."/>
            <person name="Yu S."/>
            <person name="Huang Y."/>
        </authorList>
    </citation>
    <scope>NUCLEOTIDE SEQUENCE</scope>
    <source>
        <strain evidence="12">DP5N28-2</strain>
    </source>
</reference>
<dbReference type="AlphaFoldDB" id="A0A953L665"/>
<feature type="domain" description="Lumazine-binding" evidence="11">
    <location>
        <begin position="98"/>
        <end position="194"/>
    </location>
</feature>
<dbReference type="PANTHER" id="PTHR21098:SF12">
    <property type="entry name" value="RIBOFLAVIN SYNTHASE"/>
    <property type="match status" value="1"/>
</dbReference>
<dbReference type="InterPro" id="IPR023366">
    <property type="entry name" value="ATP_synth_asu-like_sf"/>
</dbReference>
<keyword evidence="13" id="KW-1185">Reference proteome</keyword>
<dbReference type="EMBL" id="JAHVHU010000004">
    <property type="protein sequence ID" value="MBY5957327.1"/>
    <property type="molecule type" value="Genomic_DNA"/>
</dbReference>
<keyword evidence="7 12" id="KW-0808">Transferase</keyword>
<evidence type="ECO:0000313" key="13">
    <source>
        <dbReference type="Proteomes" id="UP000753961"/>
    </source>
</evidence>
<evidence type="ECO:0000256" key="6">
    <source>
        <dbReference type="ARBA" id="ARBA00022619"/>
    </source>
</evidence>
<evidence type="ECO:0000256" key="1">
    <source>
        <dbReference type="ARBA" id="ARBA00000968"/>
    </source>
</evidence>
<dbReference type="RefSeq" id="WP_222578847.1">
    <property type="nucleotide sequence ID" value="NZ_JAHVHU010000004.1"/>
</dbReference>
<dbReference type="InterPro" id="IPR001783">
    <property type="entry name" value="Lumazine-bd"/>
</dbReference>
<protein>
    <recommendedName>
        <fullName evidence="5 9">Riboflavin synthase</fullName>
        <ecNumber evidence="4 9">2.5.1.9</ecNumber>
    </recommendedName>
</protein>
<sequence>MFTGIVESMGQITDLKSEGRNKIITISSQLTPELKVDQSISHNGVCLTVERIELQNNQYQITAIEETLKKTTLDDWVVGDHVNLERSVTLEQRLDGHLVQGHVDGTTVCTDIKDRDGSMFFTFRLSEEHQHLVIPQGSVTLDGISLTIAELSLVEFSVAIIPYTFEHTNAQTWQTGKAVNVEFDVFGKYLERYRELYKSKVSV</sequence>
<accession>A0A953L665</accession>
<dbReference type="Pfam" id="PF00677">
    <property type="entry name" value="Lum_binding"/>
    <property type="match status" value="2"/>
</dbReference>
<dbReference type="PIRSF" id="PIRSF000498">
    <property type="entry name" value="Riboflavin_syn_A"/>
    <property type="match status" value="1"/>
</dbReference>
<proteinExistence type="predicted"/>
<dbReference type="EC" id="2.5.1.9" evidence="4 9"/>